<evidence type="ECO:0000256" key="4">
    <source>
        <dbReference type="ARBA" id="ARBA00022606"/>
    </source>
</evidence>
<evidence type="ECO:0000256" key="14">
    <source>
        <dbReference type="RuleBase" id="RU000688"/>
    </source>
</evidence>
<keyword evidence="13 14" id="KW-0807">Transducer</keyword>
<dbReference type="GO" id="GO:0004984">
    <property type="term" value="F:olfactory receptor activity"/>
    <property type="evidence" value="ECO:0007669"/>
    <property type="project" value="InterPro"/>
</dbReference>
<evidence type="ECO:0000259" key="16">
    <source>
        <dbReference type="PROSITE" id="PS50262"/>
    </source>
</evidence>
<evidence type="ECO:0000256" key="3">
    <source>
        <dbReference type="ARBA" id="ARBA00022475"/>
    </source>
</evidence>
<dbReference type="GO" id="GO:0005886">
    <property type="term" value="C:plasma membrane"/>
    <property type="evidence" value="ECO:0007669"/>
    <property type="project" value="UniProtKB-SubCell"/>
</dbReference>
<evidence type="ECO:0000256" key="11">
    <source>
        <dbReference type="ARBA" id="ARBA00023170"/>
    </source>
</evidence>
<feature type="transmembrane region" description="Helical" evidence="15">
    <location>
        <begin position="60"/>
        <end position="85"/>
    </location>
</feature>
<dbReference type="PRINTS" id="PR00237">
    <property type="entry name" value="GPCRRHODOPSN"/>
</dbReference>
<dbReference type="Ensembl" id="ENSECRT00000021251.1">
    <property type="protein sequence ID" value="ENSECRP00000020799.1"/>
    <property type="gene ID" value="ENSECRG00000013980.1"/>
</dbReference>
<dbReference type="PROSITE" id="PS00237">
    <property type="entry name" value="G_PROTEIN_RECEP_F1_1"/>
    <property type="match status" value="1"/>
</dbReference>
<keyword evidence="11 14" id="KW-0675">Receptor</keyword>
<name>A0A8C4SR68_ERPCA</name>
<keyword evidence="10" id="KW-1015">Disulfide bond</keyword>
<dbReference type="GeneTree" id="ENSGT00940000161369"/>
<dbReference type="Gene3D" id="1.20.1070.10">
    <property type="entry name" value="Rhodopsin 7-helix transmembrane proteins"/>
    <property type="match status" value="1"/>
</dbReference>
<dbReference type="SUPFAM" id="SSF81321">
    <property type="entry name" value="Family A G protein-coupled receptor-like"/>
    <property type="match status" value="1"/>
</dbReference>
<keyword evidence="9 15" id="KW-0472">Membrane</keyword>
<organism evidence="17 18">
    <name type="scientific">Erpetoichthys calabaricus</name>
    <name type="common">Rope fish</name>
    <name type="synonym">Calamoichthys calabaricus</name>
    <dbReference type="NCBI Taxonomy" id="27687"/>
    <lineage>
        <taxon>Eukaryota</taxon>
        <taxon>Metazoa</taxon>
        <taxon>Chordata</taxon>
        <taxon>Craniata</taxon>
        <taxon>Vertebrata</taxon>
        <taxon>Euteleostomi</taxon>
        <taxon>Actinopterygii</taxon>
        <taxon>Polypteriformes</taxon>
        <taxon>Polypteridae</taxon>
        <taxon>Erpetoichthys</taxon>
    </lineage>
</organism>
<protein>
    <recommendedName>
        <fullName evidence="15">Olfactory receptor</fullName>
    </recommendedName>
</protein>
<dbReference type="FunFam" id="1.20.1070.10:FF:000015">
    <property type="entry name" value="Olfactory receptor"/>
    <property type="match status" value="1"/>
</dbReference>
<proteinExistence type="inferred from homology"/>
<evidence type="ECO:0000256" key="12">
    <source>
        <dbReference type="ARBA" id="ARBA00023180"/>
    </source>
</evidence>
<dbReference type="FunFam" id="1.10.1220.70:FF:000001">
    <property type="entry name" value="Olfactory receptor"/>
    <property type="match status" value="1"/>
</dbReference>
<evidence type="ECO:0000256" key="5">
    <source>
        <dbReference type="ARBA" id="ARBA00022692"/>
    </source>
</evidence>
<feature type="transmembrane region" description="Helical" evidence="15">
    <location>
        <begin position="237"/>
        <end position="261"/>
    </location>
</feature>
<evidence type="ECO:0000256" key="6">
    <source>
        <dbReference type="ARBA" id="ARBA00022725"/>
    </source>
</evidence>
<feature type="transmembrane region" description="Helical" evidence="15">
    <location>
        <begin position="195"/>
        <end position="216"/>
    </location>
</feature>
<accession>A0A8C4SR68</accession>
<evidence type="ECO:0000256" key="9">
    <source>
        <dbReference type="ARBA" id="ARBA00023136"/>
    </source>
</evidence>
<evidence type="ECO:0000256" key="2">
    <source>
        <dbReference type="ARBA" id="ARBA00010663"/>
    </source>
</evidence>
<dbReference type="AlphaFoldDB" id="A0A8C4SR68"/>
<keyword evidence="12" id="KW-0325">Glycoprotein</keyword>
<dbReference type="InterPro" id="IPR000276">
    <property type="entry name" value="GPCR_Rhodpsn"/>
</dbReference>
<evidence type="ECO:0000313" key="18">
    <source>
        <dbReference type="Proteomes" id="UP000694620"/>
    </source>
</evidence>
<dbReference type="Pfam" id="PF13853">
    <property type="entry name" value="7tm_4"/>
    <property type="match status" value="1"/>
</dbReference>
<dbReference type="GO" id="GO:0004930">
    <property type="term" value="F:G protein-coupled receptor activity"/>
    <property type="evidence" value="ECO:0007669"/>
    <property type="project" value="UniProtKB-KW"/>
</dbReference>
<keyword evidence="5 14" id="KW-0812">Transmembrane</keyword>
<dbReference type="InterPro" id="IPR000725">
    <property type="entry name" value="Olfact_rcpt"/>
</dbReference>
<evidence type="ECO:0000256" key="13">
    <source>
        <dbReference type="ARBA" id="ARBA00023224"/>
    </source>
</evidence>
<keyword evidence="8 14" id="KW-0297">G-protein coupled receptor</keyword>
<keyword evidence="3 15" id="KW-1003">Cell membrane</keyword>
<evidence type="ECO:0000256" key="1">
    <source>
        <dbReference type="ARBA" id="ARBA00004651"/>
    </source>
</evidence>
<reference evidence="17" key="1">
    <citation type="submission" date="2025-08" db="UniProtKB">
        <authorList>
            <consortium name="Ensembl"/>
        </authorList>
    </citation>
    <scope>IDENTIFICATION</scope>
</reference>
<dbReference type="PROSITE" id="PS50262">
    <property type="entry name" value="G_PROTEIN_RECEP_F1_2"/>
    <property type="match status" value="1"/>
</dbReference>
<keyword evidence="18" id="KW-1185">Reference proteome</keyword>
<feature type="transmembrane region" description="Helical" evidence="15">
    <location>
        <begin position="97"/>
        <end position="120"/>
    </location>
</feature>
<sequence>MKDTNISVSEFVLSCLKETDPKDGIGVVFLLIYLVTIFGNVTVILIVVMDQQLQRPMYMCIVILSVIDVTCSTTIIMKILVALLFKNTVIPRNACYVQMLMFFMHYMESLEIFLLTLMAFDRYVAVNYPLRYPSLITNKTILVSIAFMNALTVMLVSMGLSFVADFNFCTTNVLPYCFCDFTAMLRIACFKDDRYIILTSTLAAVFIVFTFVLIIFSYTKIIVAALKTARTEGKRKALSTCFTHLSIVGLFYIPLFFSYVIPARKQITNSSVTSSLIMVATIIPPLLNPLIYSLRNKEIKQTLLILSSPIH</sequence>
<evidence type="ECO:0000256" key="8">
    <source>
        <dbReference type="ARBA" id="ARBA00023040"/>
    </source>
</evidence>
<feature type="domain" description="G-protein coupled receptors family 1 profile" evidence="16">
    <location>
        <begin position="39"/>
        <end position="292"/>
    </location>
</feature>
<comment type="subcellular location">
    <subcellularLocation>
        <location evidence="1 15">Cell membrane</location>
        <topology evidence="1 15">Multi-pass membrane protein</topology>
    </subcellularLocation>
</comment>
<evidence type="ECO:0000256" key="10">
    <source>
        <dbReference type="ARBA" id="ARBA00023157"/>
    </source>
</evidence>
<comment type="similarity">
    <text evidence="2 14">Belongs to the G-protein coupled receptor 1 family.</text>
</comment>
<dbReference type="PANTHER" id="PTHR24242">
    <property type="entry name" value="G-PROTEIN COUPLED RECEPTOR"/>
    <property type="match status" value="1"/>
</dbReference>
<dbReference type="InterPro" id="IPR017452">
    <property type="entry name" value="GPCR_Rhodpsn_7TM"/>
</dbReference>
<evidence type="ECO:0000313" key="17">
    <source>
        <dbReference type="Ensembl" id="ENSECRP00000020799.1"/>
    </source>
</evidence>
<keyword evidence="7 15" id="KW-1133">Transmembrane helix</keyword>
<evidence type="ECO:0000256" key="7">
    <source>
        <dbReference type="ARBA" id="ARBA00022989"/>
    </source>
</evidence>
<reference evidence="17" key="2">
    <citation type="submission" date="2025-09" db="UniProtKB">
        <authorList>
            <consortium name="Ensembl"/>
        </authorList>
    </citation>
    <scope>IDENTIFICATION</scope>
</reference>
<feature type="transmembrane region" description="Helical" evidence="15">
    <location>
        <begin position="273"/>
        <end position="294"/>
    </location>
</feature>
<dbReference type="PRINTS" id="PR00245">
    <property type="entry name" value="OLFACTORYR"/>
</dbReference>
<feature type="transmembrane region" description="Helical" evidence="15">
    <location>
        <begin position="141"/>
        <end position="164"/>
    </location>
</feature>
<evidence type="ECO:0000256" key="15">
    <source>
        <dbReference type="RuleBase" id="RU363047"/>
    </source>
</evidence>
<dbReference type="InterPro" id="IPR050939">
    <property type="entry name" value="Olfactory_GPCR1"/>
</dbReference>
<keyword evidence="6 15" id="KW-0552">Olfaction</keyword>
<feature type="transmembrane region" description="Helical" evidence="15">
    <location>
        <begin position="25"/>
        <end position="48"/>
    </location>
</feature>
<dbReference type="Proteomes" id="UP000694620">
    <property type="component" value="Unassembled WGS sequence"/>
</dbReference>
<dbReference type="PANTHER" id="PTHR24242:SF359">
    <property type="entry name" value="ODORANT RECEPTOR-RELATED"/>
    <property type="match status" value="1"/>
</dbReference>
<keyword evidence="4 15" id="KW-0716">Sensory transduction</keyword>